<dbReference type="EMBL" id="CADCXV010001093">
    <property type="protein sequence ID" value="CAB0041133.1"/>
    <property type="molecule type" value="Genomic_DNA"/>
</dbReference>
<name>A0A6H5IUJ6_9HYME</name>
<organism evidence="1 2">
    <name type="scientific">Trichogramma brassicae</name>
    <dbReference type="NCBI Taxonomy" id="86971"/>
    <lineage>
        <taxon>Eukaryota</taxon>
        <taxon>Metazoa</taxon>
        <taxon>Ecdysozoa</taxon>
        <taxon>Arthropoda</taxon>
        <taxon>Hexapoda</taxon>
        <taxon>Insecta</taxon>
        <taxon>Pterygota</taxon>
        <taxon>Neoptera</taxon>
        <taxon>Endopterygota</taxon>
        <taxon>Hymenoptera</taxon>
        <taxon>Apocrita</taxon>
        <taxon>Proctotrupomorpha</taxon>
        <taxon>Chalcidoidea</taxon>
        <taxon>Trichogrammatidae</taxon>
        <taxon>Trichogramma</taxon>
    </lineage>
</organism>
<accession>A0A6H5IUJ6</accession>
<dbReference type="Proteomes" id="UP000479190">
    <property type="component" value="Unassembled WGS sequence"/>
</dbReference>
<protein>
    <submittedName>
        <fullName evidence="1">Uncharacterized protein</fullName>
    </submittedName>
</protein>
<keyword evidence="2" id="KW-1185">Reference proteome</keyword>
<proteinExistence type="predicted"/>
<dbReference type="AlphaFoldDB" id="A0A6H5IUJ6"/>
<evidence type="ECO:0000313" key="2">
    <source>
        <dbReference type="Proteomes" id="UP000479190"/>
    </source>
</evidence>
<gene>
    <name evidence="1" type="ORF">TBRA_LOCUS12812</name>
</gene>
<sequence>MDQICACNYRYDTDTRVGSNESCACNYRYDTDTRVGSNERRPSHLRVMDLDQTFSGDSGQLENMLSCYVRLCEYALEALDKK</sequence>
<reference evidence="1 2" key="1">
    <citation type="submission" date="2020-02" db="EMBL/GenBank/DDBJ databases">
        <authorList>
            <person name="Ferguson B K."/>
        </authorList>
    </citation>
    <scope>NUCLEOTIDE SEQUENCE [LARGE SCALE GENOMIC DNA]</scope>
</reference>
<evidence type="ECO:0000313" key="1">
    <source>
        <dbReference type="EMBL" id="CAB0041133.1"/>
    </source>
</evidence>